<reference evidence="1" key="1">
    <citation type="submission" date="2020-02" db="EMBL/GenBank/DDBJ databases">
        <authorList>
            <person name="Palmer J.M."/>
        </authorList>
    </citation>
    <scope>NUCLEOTIDE SEQUENCE</scope>
    <source>
        <strain evidence="1">EPUS1.4</strain>
        <tissue evidence="1">Thallus</tissue>
    </source>
</reference>
<dbReference type="EMBL" id="JAACFV010000379">
    <property type="protein sequence ID" value="KAF7502064.1"/>
    <property type="molecule type" value="Genomic_DNA"/>
</dbReference>
<accession>A0A8H7A654</accession>
<keyword evidence="2" id="KW-1185">Reference proteome</keyword>
<dbReference type="Proteomes" id="UP000606974">
    <property type="component" value="Unassembled WGS sequence"/>
</dbReference>
<dbReference type="AlphaFoldDB" id="A0A8H7A654"/>
<protein>
    <submittedName>
        <fullName evidence="1">Uncharacterized protein</fullName>
    </submittedName>
</protein>
<gene>
    <name evidence="1" type="ORF">GJ744_007521</name>
</gene>
<evidence type="ECO:0000313" key="2">
    <source>
        <dbReference type="Proteomes" id="UP000606974"/>
    </source>
</evidence>
<comment type="caution">
    <text evidence="1">The sequence shown here is derived from an EMBL/GenBank/DDBJ whole genome shotgun (WGS) entry which is preliminary data.</text>
</comment>
<organism evidence="1 2">
    <name type="scientific">Endocarpon pusillum</name>
    <dbReference type="NCBI Taxonomy" id="364733"/>
    <lineage>
        <taxon>Eukaryota</taxon>
        <taxon>Fungi</taxon>
        <taxon>Dikarya</taxon>
        <taxon>Ascomycota</taxon>
        <taxon>Pezizomycotina</taxon>
        <taxon>Eurotiomycetes</taxon>
        <taxon>Chaetothyriomycetidae</taxon>
        <taxon>Verrucariales</taxon>
        <taxon>Verrucariaceae</taxon>
        <taxon>Endocarpon</taxon>
    </lineage>
</organism>
<name>A0A8H7A654_9EURO</name>
<sequence length="71" mass="8404">MREDRVGRRHFANVFSEDKLAVRFALQEALLHGKPWNKEKLLWDTRAEGDEDILHGRIESLVTNRLWIGYV</sequence>
<proteinExistence type="predicted"/>
<evidence type="ECO:0000313" key="1">
    <source>
        <dbReference type="EMBL" id="KAF7502064.1"/>
    </source>
</evidence>